<accession>A0AAV0PFX1</accession>
<comment type="caution">
    <text evidence="2">The sequence shown here is derived from an EMBL/GenBank/DDBJ whole genome shotgun (WGS) entry which is preliminary data.</text>
</comment>
<reference evidence="2" key="1">
    <citation type="submission" date="2022-08" db="EMBL/GenBank/DDBJ databases">
        <authorList>
            <person name="Gutierrez-Valencia J."/>
        </authorList>
    </citation>
    <scope>NUCLEOTIDE SEQUENCE</scope>
</reference>
<evidence type="ECO:0000256" key="1">
    <source>
        <dbReference type="SAM" id="MobiDB-lite"/>
    </source>
</evidence>
<dbReference type="EMBL" id="CAMGYJ010000008">
    <property type="protein sequence ID" value="CAI0469515.1"/>
    <property type="molecule type" value="Genomic_DNA"/>
</dbReference>
<organism evidence="2 3">
    <name type="scientific">Linum tenue</name>
    <dbReference type="NCBI Taxonomy" id="586396"/>
    <lineage>
        <taxon>Eukaryota</taxon>
        <taxon>Viridiplantae</taxon>
        <taxon>Streptophyta</taxon>
        <taxon>Embryophyta</taxon>
        <taxon>Tracheophyta</taxon>
        <taxon>Spermatophyta</taxon>
        <taxon>Magnoliopsida</taxon>
        <taxon>eudicotyledons</taxon>
        <taxon>Gunneridae</taxon>
        <taxon>Pentapetalae</taxon>
        <taxon>rosids</taxon>
        <taxon>fabids</taxon>
        <taxon>Malpighiales</taxon>
        <taxon>Linaceae</taxon>
        <taxon>Linum</taxon>
    </lineage>
</organism>
<protein>
    <submittedName>
        <fullName evidence="2">Uncharacterized protein</fullName>
    </submittedName>
</protein>
<sequence>MGLRDSRAQEAQQDMARHFPYPRDGRRGLRRGRTRPKGKGRGGQLPQLLGLAARPRLHFP</sequence>
<feature type="compositionally biased region" description="Basic and acidic residues" evidence="1">
    <location>
        <begin position="15"/>
        <end position="27"/>
    </location>
</feature>
<keyword evidence="3" id="KW-1185">Reference proteome</keyword>
<dbReference type="Proteomes" id="UP001154282">
    <property type="component" value="Unassembled WGS sequence"/>
</dbReference>
<feature type="compositionally biased region" description="Low complexity" evidence="1">
    <location>
        <begin position="44"/>
        <end position="54"/>
    </location>
</feature>
<proteinExistence type="predicted"/>
<gene>
    <name evidence="2" type="ORF">LITE_LOCUS38196</name>
</gene>
<evidence type="ECO:0000313" key="2">
    <source>
        <dbReference type="EMBL" id="CAI0469515.1"/>
    </source>
</evidence>
<evidence type="ECO:0000313" key="3">
    <source>
        <dbReference type="Proteomes" id="UP001154282"/>
    </source>
</evidence>
<feature type="region of interest" description="Disordered" evidence="1">
    <location>
        <begin position="1"/>
        <end position="60"/>
    </location>
</feature>
<name>A0AAV0PFX1_9ROSI</name>
<dbReference type="AlphaFoldDB" id="A0AAV0PFX1"/>
<feature type="compositionally biased region" description="Basic residues" evidence="1">
    <location>
        <begin position="28"/>
        <end position="40"/>
    </location>
</feature>